<reference evidence="2" key="1">
    <citation type="submission" date="2023-03" db="EMBL/GenBank/DDBJ databases">
        <title>Massive genome expansion in bonnet fungi (Mycena s.s.) driven by repeated elements and novel gene families across ecological guilds.</title>
        <authorList>
            <consortium name="Lawrence Berkeley National Laboratory"/>
            <person name="Harder C.B."/>
            <person name="Miyauchi S."/>
            <person name="Viragh M."/>
            <person name="Kuo A."/>
            <person name="Thoen E."/>
            <person name="Andreopoulos B."/>
            <person name="Lu D."/>
            <person name="Skrede I."/>
            <person name="Drula E."/>
            <person name="Henrissat B."/>
            <person name="Morin E."/>
            <person name="Kohler A."/>
            <person name="Barry K."/>
            <person name="LaButti K."/>
            <person name="Morin E."/>
            <person name="Salamov A."/>
            <person name="Lipzen A."/>
            <person name="Mereny Z."/>
            <person name="Hegedus B."/>
            <person name="Baldrian P."/>
            <person name="Stursova M."/>
            <person name="Weitz H."/>
            <person name="Taylor A."/>
            <person name="Grigoriev I.V."/>
            <person name="Nagy L.G."/>
            <person name="Martin F."/>
            <person name="Kauserud H."/>
        </authorList>
    </citation>
    <scope>NUCLEOTIDE SEQUENCE</scope>
    <source>
        <strain evidence="2">CBHHK067</strain>
    </source>
</reference>
<comment type="caution">
    <text evidence="2">The sequence shown here is derived from an EMBL/GenBank/DDBJ whole genome shotgun (WGS) entry which is preliminary data.</text>
</comment>
<dbReference type="Proteomes" id="UP001221757">
    <property type="component" value="Unassembled WGS sequence"/>
</dbReference>
<gene>
    <name evidence="2" type="ORF">B0H17DRAFT_921661</name>
</gene>
<organism evidence="2 3">
    <name type="scientific">Mycena rosella</name>
    <name type="common">Pink bonnet</name>
    <name type="synonym">Agaricus rosellus</name>
    <dbReference type="NCBI Taxonomy" id="1033263"/>
    <lineage>
        <taxon>Eukaryota</taxon>
        <taxon>Fungi</taxon>
        <taxon>Dikarya</taxon>
        <taxon>Basidiomycota</taxon>
        <taxon>Agaricomycotina</taxon>
        <taxon>Agaricomycetes</taxon>
        <taxon>Agaricomycetidae</taxon>
        <taxon>Agaricales</taxon>
        <taxon>Marasmiineae</taxon>
        <taxon>Mycenaceae</taxon>
        <taxon>Mycena</taxon>
    </lineage>
</organism>
<evidence type="ECO:0000313" key="3">
    <source>
        <dbReference type="Proteomes" id="UP001221757"/>
    </source>
</evidence>
<keyword evidence="3" id="KW-1185">Reference proteome</keyword>
<name>A0AAD7GS73_MYCRO</name>
<dbReference type="InterPro" id="IPR041457">
    <property type="entry name" value="CxC2_KDZ-assoc"/>
</dbReference>
<protein>
    <recommendedName>
        <fullName evidence="1">CxC2-like cysteine cluster KDZ transposase-associated domain-containing protein</fullName>
    </recommendedName>
</protein>
<proteinExistence type="predicted"/>
<accession>A0AAD7GS73</accession>
<feature type="domain" description="CxC2-like cysteine cluster KDZ transposase-associated" evidence="1">
    <location>
        <begin position="6"/>
        <end position="80"/>
    </location>
</feature>
<evidence type="ECO:0000313" key="2">
    <source>
        <dbReference type="EMBL" id="KAJ7704113.1"/>
    </source>
</evidence>
<dbReference type="Pfam" id="PF18803">
    <property type="entry name" value="CxC2"/>
    <property type="match status" value="1"/>
</dbReference>
<sequence length="80" mass="8699">MKNGSVAIGHHGQRCPQVDLGWSFMLADMNGIHATVLMFCWCNNGEGQCSAPDFQQLLKAGIFPGSVKDPKTGYMLTVLK</sequence>
<dbReference type="AlphaFoldDB" id="A0AAD7GS73"/>
<dbReference type="EMBL" id="JARKIE010000011">
    <property type="protein sequence ID" value="KAJ7704113.1"/>
    <property type="molecule type" value="Genomic_DNA"/>
</dbReference>
<evidence type="ECO:0000259" key="1">
    <source>
        <dbReference type="Pfam" id="PF18803"/>
    </source>
</evidence>